<dbReference type="InterPro" id="IPR050535">
    <property type="entry name" value="DNA_Repair-Maintenance_Comp"/>
</dbReference>
<accession>B9KXS7</accession>
<dbReference type="STRING" id="309801.trd_0265"/>
<reference evidence="6 7" key="1">
    <citation type="journal article" date="2009" name="PLoS ONE">
        <title>Complete genome sequence of the aerobic CO-oxidizing thermophile Thermomicrobium roseum.</title>
        <authorList>
            <person name="Wu D."/>
            <person name="Raymond J."/>
            <person name="Wu M."/>
            <person name="Chatterji S."/>
            <person name="Ren Q."/>
            <person name="Graham J.E."/>
            <person name="Bryant D.A."/>
            <person name="Robb F."/>
            <person name="Colman A."/>
            <person name="Tallon L.J."/>
            <person name="Badger J.H."/>
            <person name="Madupu R."/>
            <person name="Ward N.L."/>
            <person name="Eisen J.A."/>
        </authorList>
    </citation>
    <scope>NUCLEOTIDE SEQUENCE [LARGE SCALE GENOMIC DNA]</scope>
    <source>
        <strain evidence="7">ATCC 27502 / DSM 5159 / P-2</strain>
    </source>
</reference>
<comment type="similarity">
    <text evidence="4">Belongs to the SbcD family.</text>
</comment>
<dbReference type="eggNOG" id="COG0420">
    <property type="taxonomic scope" value="Bacteria"/>
</dbReference>
<dbReference type="PANTHER" id="PTHR30337">
    <property type="entry name" value="COMPONENT OF ATP-DEPENDENT DSDNA EXONUCLEASE"/>
    <property type="match status" value="1"/>
</dbReference>
<keyword evidence="7" id="KW-1185">Reference proteome</keyword>
<keyword evidence="4" id="KW-0255">Endonuclease</keyword>
<dbReference type="HOGENOM" id="CLU_038682_0_0_0"/>
<dbReference type="InterPro" id="IPR041796">
    <property type="entry name" value="Mre11_N"/>
</dbReference>
<gene>
    <name evidence="4" type="primary">sbcD</name>
    <name evidence="6" type="ordered locus">trd_0265</name>
</gene>
<organism evidence="6 7">
    <name type="scientific">Thermomicrobium roseum (strain ATCC 27502 / DSM 5159 / P-2)</name>
    <dbReference type="NCBI Taxonomy" id="309801"/>
    <lineage>
        <taxon>Bacteria</taxon>
        <taxon>Pseudomonadati</taxon>
        <taxon>Thermomicrobiota</taxon>
        <taxon>Thermomicrobia</taxon>
        <taxon>Thermomicrobiales</taxon>
        <taxon>Thermomicrobiaceae</taxon>
        <taxon>Thermomicrobium</taxon>
    </lineage>
</organism>
<dbReference type="NCBIfam" id="TIGR00619">
    <property type="entry name" value="sbcd"/>
    <property type="match status" value="1"/>
</dbReference>
<dbReference type="InterPro" id="IPR004843">
    <property type="entry name" value="Calcineurin-like_PHP"/>
</dbReference>
<sequence>MLRLIHFADLHLGVETHGQFRPDLGHSSRIQDFLDAFDQIIDAAIEERFDAVLFAGDAFKHAEPSPTLQRRFAERIQRLLAAGIPIVLLVGNHDRPRSVVRSTPIDIYAALRLPGVIVANRPERFTIATPSGPLQVVALPWIPPRLLLADDALREAGTPELERRYKEVIASALAPLLAALDAATPAVFLGHLSMEGGRFGSERSVILGNDPLFGLDELGLNSAPIDYVALGHLHSHQVLHERPPVVYAGSVERIDFGEEREDKGYVAVRIAAGPYPRDVSWEFRPLRTRPMRTFRLDILTDTPMDEIRRALERHATLIPEAIVRVTITTTPERAAAIRPLEVRRWLSELGAAHVAGITVQTERVARPRVELERSSRHDPVSLLERWVNLHRLSDQLAKAVIQRGREIIERVESRSSEPR</sequence>
<dbReference type="KEGG" id="tro:trd_0265"/>
<protein>
    <recommendedName>
        <fullName evidence="4">Nuclease SbcCD subunit D</fullName>
    </recommendedName>
</protein>
<keyword evidence="2 4" id="KW-0378">Hydrolase</keyword>
<keyword evidence="4" id="KW-0235">DNA replication</keyword>
<dbReference type="GO" id="GO:0008408">
    <property type="term" value="F:3'-5' exonuclease activity"/>
    <property type="evidence" value="ECO:0007669"/>
    <property type="project" value="InterPro"/>
</dbReference>
<dbReference type="GO" id="GO:0004519">
    <property type="term" value="F:endonuclease activity"/>
    <property type="evidence" value="ECO:0007669"/>
    <property type="project" value="UniProtKB-KW"/>
</dbReference>
<dbReference type="AlphaFoldDB" id="B9KXS7"/>
<evidence type="ECO:0000313" key="6">
    <source>
        <dbReference type="EMBL" id="ACM06125.1"/>
    </source>
</evidence>
<evidence type="ECO:0000256" key="1">
    <source>
        <dbReference type="ARBA" id="ARBA00022722"/>
    </source>
</evidence>
<keyword evidence="1 4" id="KW-0540">Nuclease</keyword>
<feature type="domain" description="Calcineurin-like phosphoesterase" evidence="5">
    <location>
        <begin position="2"/>
        <end position="235"/>
    </location>
</feature>
<evidence type="ECO:0000256" key="3">
    <source>
        <dbReference type="ARBA" id="ARBA00022839"/>
    </source>
</evidence>
<dbReference type="InterPro" id="IPR004593">
    <property type="entry name" value="SbcD"/>
</dbReference>
<dbReference type="GO" id="GO:0006310">
    <property type="term" value="P:DNA recombination"/>
    <property type="evidence" value="ECO:0007669"/>
    <property type="project" value="UniProtKB-KW"/>
</dbReference>
<dbReference type="EMBL" id="CP001275">
    <property type="protein sequence ID" value="ACM06125.1"/>
    <property type="molecule type" value="Genomic_DNA"/>
</dbReference>
<comment type="function">
    <text evidence="4">SbcCD cleaves DNA hairpin structures. These structures can inhibit DNA replication and are intermediates in certain DNA recombination reactions. The complex acts as a 3'-&gt;5' double strand exonuclease that can open hairpins. It also has a 5' single-strand endonuclease activity.</text>
</comment>
<evidence type="ECO:0000313" key="7">
    <source>
        <dbReference type="Proteomes" id="UP000000447"/>
    </source>
</evidence>
<dbReference type="Proteomes" id="UP000000447">
    <property type="component" value="Chromosome"/>
</dbReference>
<name>B9KXS7_THERP</name>
<evidence type="ECO:0000259" key="5">
    <source>
        <dbReference type="Pfam" id="PF00149"/>
    </source>
</evidence>
<keyword evidence="4" id="KW-0233">DNA recombination</keyword>
<dbReference type="RefSeq" id="WP_012641677.1">
    <property type="nucleotide sequence ID" value="NC_011959.1"/>
</dbReference>
<dbReference type="Gene3D" id="3.60.21.10">
    <property type="match status" value="1"/>
</dbReference>
<comment type="subunit">
    <text evidence="4">Heterodimer of SbcC and SbcD.</text>
</comment>
<dbReference type="GO" id="GO:0006260">
    <property type="term" value="P:DNA replication"/>
    <property type="evidence" value="ECO:0007669"/>
    <property type="project" value="UniProtKB-KW"/>
</dbReference>
<dbReference type="PANTHER" id="PTHR30337:SF0">
    <property type="entry name" value="NUCLEASE SBCCD SUBUNIT D"/>
    <property type="match status" value="1"/>
</dbReference>
<dbReference type="CDD" id="cd00840">
    <property type="entry name" value="MPP_Mre11_N"/>
    <property type="match status" value="1"/>
</dbReference>
<dbReference type="OrthoDB" id="9773856at2"/>
<dbReference type="Pfam" id="PF00149">
    <property type="entry name" value="Metallophos"/>
    <property type="match status" value="1"/>
</dbReference>
<proteinExistence type="inferred from homology"/>
<dbReference type="InterPro" id="IPR029052">
    <property type="entry name" value="Metallo-depent_PP-like"/>
</dbReference>
<evidence type="ECO:0000256" key="2">
    <source>
        <dbReference type="ARBA" id="ARBA00022801"/>
    </source>
</evidence>
<evidence type="ECO:0000256" key="4">
    <source>
        <dbReference type="RuleBase" id="RU363069"/>
    </source>
</evidence>
<dbReference type="SUPFAM" id="SSF56300">
    <property type="entry name" value="Metallo-dependent phosphatases"/>
    <property type="match status" value="1"/>
</dbReference>
<keyword evidence="3 4" id="KW-0269">Exonuclease</keyword>